<keyword evidence="4 6" id="KW-0289">Folate biosynthesis</keyword>
<evidence type="ECO:0000256" key="2">
    <source>
        <dbReference type="ARBA" id="ARBA00005013"/>
    </source>
</evidence>
<dbReference type="GO" id="GO:0046656">
    <property type="term" value="P:folic acid biosynthetic process"/>
    <property type="evidence" value="ECO:0007669"/>
    <property type="project" value="UniProtKB-UniRule"/>
</dbReference>
<evidence type="ECO:0000256" key="3">
    <source>
        <dbReference type="ARBA" id="ARBA00005708"/>
    </source>
</evidence>
<dbReference type="EMBL" id="FORT01000029">
    <property type="protein sequence ID" value="SFL00785.1"/>
    <property type="molecule type" value="Genomic_DNA"/>
</dbReference>
<dbReference type="STRING" id="1884381.SAMN05518846_1297"/>
<comment type="similarity">
    <text evidence="3 6">Belongs to the DHNA family.</text>
</comment>
<keyword evidence="9" id="KW-1185">Reference proteome</keyword>
<dbReference type="SMART" id="SM00905">
    <property type="entry name" value="FolB"/>
    <property type="match status" value="1"/>
</dbReference>
<protein>
    <recommendedName>
        <fullName evidence="6">7,8-dihydroneopterin aldolase</fullName>
        <ecNumber evidence="6">4.1.2.25</ecNumber>
    </recommendedName>
</protein>
<evidence type="ECO:0000313" key="8">
    <source>
        <dbReference type="EMBL" id="SFL00785.1"/>
    </source>
</evidence>
<dbReference type="PANTHER" id="PTHR42844">
    <property type="entry name" value="DIHYDRONEOPTERIN ALDOLASE 1-RELATED"/>
    <property type="match status" value="1"/>
</dbReference>
<dbReference type="PANTHER" id="PTHR42844:SF1">
    <property type="entry name" value="DIHYDRONEOPTERIN ALDOLASE 1-RELATED"/>
    <property type="match status" value="1"/>
</dbReference>
<feature type="domain" description="Dihydroneopterin aldolase/epimerase" evidence="7">
    <location>
        <begin position="4"/>
        <end position="116"/>
    </location>
</feature>
<dbReference type="GO" id="GO:0005737">
    <property type="term" value="C:cytoplasm"/>
    <property type="evidence" value="ECO:0007669"/>
    <property type="project" value="TreeGrafter"/>
</dbReference>
<evidence type="ECO:0000259" key="7">
    <source>
        <dbReference type="SMART" id="SM00905"/>
    </source>
</evidence>
<keyword evidence="5 6" id="KW-0456">Lyase</keyword>
<dbReference type="SUPFAM" id="SSF55620">
    <property type="entry name" value="Tetrahydrobiopterin biosynthesis enzymes-like"/>
    <property type="match status" value="1"/>
</dbReference>
<dbReference type="InterPro" id="IPR043133">
    <property type="entry name" value="GTP-CH-I_C/QueF"/>
</dbReference>
<comment type="pathway">
    <text evidence="2 6">Cofactor biosynthesis; tetrahydrofolate biosynthesis; 2-amino-4-hydroxy-6-hydroxymethyl-7,8-dihydropteridine diphosphate from 7,8-dihydroneopterin triphosphate: step 3/4.</text>
</comment>
<comment type="catalytic activity">
    <reaction evidence="1 6">
        <text>7,8-dihydroneopterin = 6-hydroxymethyl-7,8-dihydropterin + glycolaldehyde</text>
        <dbReference type="Rhea" id="RHEA:10540"/>
        <dbReference type="ChEBI" id="CHEBI:17001"/>
        <dbReference type="ChEBI" id="CHEBI:17071"/>
        <dbReference type="ChEBI" id="CHEBI:44841"/>
        <dbReference type="EC" id="4.1.2.25"/>
    </reaction>
</comment>
<dbReference type="RefSeq" id="WP_092277345.1">
    <property type="nucleotide sequence ID" value="NZ_FORT01000029.1"/>
</dbReference>
<evidence type="ECO:0000256" key="1">
    <source>
        <dbReference type="ARBA" id="ARBA00001353"/>
    </source>
</evidence>
<dbReference type="InterPro" id="IPR006157">
    <property type="entry name" value="FolB_dom"/>
</dbReference>
<evidence type="ECO:0000313" key="9">
    <source>
        <dbReference type="Proteomes" id="UP000198915"/>
    </source>
</evidence>
<dbReference type="Gene3D" id="3.30.1130.10">
    <property type="match status" value="1"/>
</dbReference>
<sequence length="123" mass="14083">MDKIYFKGMSFYGYHGVFGAEAELGQRFYVDLDLSLDLSRAGASDDLNDTVNYAEIFTCVQQIVEGERYNLVERLTARIAEKLLCEFPFAEVKVKVTKPNPPINGHYESVAIEMVRRREDFDS</sequence>
<proteinExistence type="inferred from homology"/>
<accession>A0A1I4E4V2</accession>
<dbReference type="GO" id="GO:0046654">
    <property type="term" value="P:tetrahydrofolate biosynthetic process"/>
    <property type="evidence" value="ECO:0007669"/>
    <property type="project" value="UniProtKB-UniRule"/>
</dbReference>
<evidence type="ECO:0000256" key="6">
    <source>
        <dbReference type="RuleBase" id="RU362079"/>
    </source>
</evidence>
<organism evidence="8 9">
    <name type="scientific">Brevibacillus centrosporus</name>
    <dbReference type="NCBI Taxonomy" id="54910"/>
    <lineage>
        <taxon>Bacteria</taxon>
        <taxon>Bacillati</taxon>
        <taxon>Bacillota</taxon>
        <taxon>Bacilli</taxon>
        <taxon>Bacillales</taxon>
        <taxon>Paenibacillaceae</taxon>
        <taxon>Brevibacillus</taxon>
    </lineage>
</organism>
<dbReference type="Pfam" id="PF02152">
    <property type="entry name" value="FolB"/>
    <property type="match status" value="1"/>
</dbReference>
<dbReference type="GO" id="GO:0004150">
    <property type="term" value="F:dihydroneopterin aldolase activity"/>
    <property type="evidence" value="ECO:0007669"/>
    <property type="project" value="UniProtKB-UniRule"/>
</dbReference>
<name>A0A1I4E4V2_9BACL</name>
<dbReference type="NCBIfam" id="TIGR00525">
    <property type="entry name" value="folB"/>
    <property type="match status" value="1"/>
</dbReference>
<dbReference type="AlphaFoldDB" id="A0A1I4E4V2"/>
<evidence type="ECO:0000256" key="5">
    <source>
        <dbReference type="ARBA" id="ARBA00023239"/>
    </source>
</evidence>
<dbReference type="Proteomes" id="UP000198915">
    <property type="component" value="Unassembled WGS sequence"/>
</dbReference>
<dbReference type="FunFam" id="3.30.1130.10:FF:000003">
    <property type="entry name" value="7,8-dihydroneopterin aldolase"/>
    <property type="match status" value="1"/>
</dbReference>
<reference evidence="9" key="1">
    <citation type="submission" date="2016-10" db="EMBL/GenBank/DDBJ databases">
        <authorList>
            <person name="Varghese N."/>
            <person name="Submissions S."/>
        </authorList>
    </citation>
    <scope>NUCLEOTIDE SEQUENCE [LARGE SCALE GENOMIC DNA]</scope>
    <source>
        <strain evidence="9">OK042</strain>
    </source>
</reference>
<comment type="function">
    <text evidence="6">Catalyzes the conversion of 7,8-dihydroneopterin to 6-hydroxymethyl-7,8-dihydropterin.</text>
</comment>
<evidence type="ECO:0000256" key="4">
    <source>
        <dbReference type="ARBA" id="ARBA00022909"/>
    </source>
</evidence>
<dbReference type="InterPro" id="IPR006156">
    <property type="entry name" value="Dihydroneopterin_aldolase"/>
</dbReference>
<dbReference type="NCBIfam" id="TIGR00526">
    <property type="entry name" value="folB_dom"/>
    <property type="match status" value="1"/>
</dbReference>
<dbReference type="CDD" id="cd00534">
    <property type="entry name" value="DHNA_DHNTPE"/>
    <property type="match status" value="1"/>
</dbReference>
<dbReference type="EC" id="4.1.2.25" evidence="6"/>
<dbReference type="UniPathway" id="UPA00077">
    <property type="reaction ID" value="UER00154"/>
</dbReference>
<gene>
    <name evidence="8" type="ORF">SAMN05518846_1297</name>
</gene>